<dbReference type="AlphaFoldDB" id="A0A061RMG1"/>
<reference evidence="2" key="1">
    <citation type="submission" date="2014-05" db="EMBL/GenBank/DDBJ databases">
        <title>The transcriptome of the halophilic microalga Tetraselmis sp. GSL018 isolated from the Great Salt Lake, Utah.</title>
        <authorList>
            <person name="Jinkerson R.E."/>
            <person name="D'Adamo S."/>
            <person name="Posewitz M.C."/>
        </authorList>
    </citation>
    <scope>NUCLEOTIDE SEQUENCE</scope>
    <source>
        <strain evidence="2">GSL018</strain>
    </source>
</reference>
<feature type="region of interest" description="Disordered" evidence="1">
    <location>
        <begin position="16"/>
        <end position="182"/>
    </location>
</feature>
<accession>A0A061RMG1</accession>
<gene>
    <name evidence="2" type="ORF">TSPGSL018_29613</name>
</gene>
<evidence type="ECO:0000256" key="1">
    <source>
        <dbReference type="SAM" id="MobiDB-lite"/>
    </source>
</evidence>
<name>A0A061RMG1_9CHLO</name>
<protein>
    <submittedName>
        <fullName evidence="2">Uncharacterized protein</fullName>
    </submittedName>
</protein>
<dbReference type="EMBL" id="GBEZ01012773">
    <property type="protein sequence ID" value="JAC73148.1"/>
    <property type="molecule type" value="Transcribed_RNA"/>
</dbReference>
<evidence type="ECO:0000313" key="2">
    <source>
        <dbReference type="EMBL" id="JAC73148.1"/>
    </source>
</evidence>
<proteinExistence type="predicted"/>
<feature type="compositionally biased region" description="Low complexity" evidence="1">
    <location>
        <begin position="16"/>
        <end position="29"/>
    </location>
</feature>
<sequence length="182" mass="19349">MVEFDGRYNDVIKSASVSQAVSGSVQQQPPQGPPVVPAQAPQEEEARDMDECPPEDEVNMETDENRPIVEGDGSAGFTPQEKGKFQALPGPEHVVPQVPFGSADKGKAPAGQPIFSNFNKDNSAPGPSSGSRLSSAAGYNSNPAYDEGDDSDEEGKEVENSGNPHDRQVNLGVMRPRGRVPF</sequence>
<feature type="compositionally biased region" description="Acidic residues" evidence="1">
    <location>
        <begin position="42"/>
        <end position="62"/>
    </location>
</feature>
<organism evidence="2">
    <name type="scientific">Tetraselmis sp. GSL018</name>
    <dbReference type="NCBI Taxonomy" id="582737"/>
    <lineage>
        <taxon>Eukaryota</taxon>
        <taxon>Viridiplantae</taxon>
        <taxon>Chlorophyta</taxon>
        <taxon>core chlorophytes</taxon>
        <taxon>Chlorodendrophyceae</taxon>
        <taxon>Chlorodendrales</taxon>
        <taxon>Chlorodendraceae</taxon>
        <taxon>Tetraselmis</taxon>
    </lineage>
</organism>
<feature type="compositionally biased region" description="Acidic residues" evidence="1">
    <location>
        <begin position="146"/>
        <end position="156"/>
    </location>
</feature>
<feature type="compositionally biased region" description="Polar residues" evidence="1">
    <location>
        <begin position="114"/>
        <end position="143"/>
    </location>
</feature>